<evidence type="ECO:0000256" key="2">
    <source>
        <dbReference type="SAM" id="SignalP"/>
    </source>
</evidence>
<protein>
    <recommendedName>
        <fullName evidence="5">HNH endonuclease</fullName>
    </recommendedName>
</protein>
<comment type="caution">
    <text evidence="3">The sequence shown here is derived from an EMBL/GenBank/DDBJ whole genome shotgun (WGS) entry which is preliminary data.</text>
</comment>
<feature type="compositionally biased region" description="Low complexity" evidence="1">
    <location>
        <begin position="58"/>
        <end position="69"/>
    </location>
</feature>
<feature type="region of interest" description="Disordered" evidence="1">
    <location>
        <begin position="58"/>
        <end position="77"/>
    </location>
</feature>
<accession>A0ABT1IYD3</accession>
<keyword evidence="2" id="KW-0732">Signal</keyword>
<gene>
    <name evidence="3" type="ORF">FHR36_003298</name>
</gene>
<evidence type="ECO:0000313" key="4">
    <source>
        <dbReference type="Proteomes" id="UP001206483"/>
    </source>
</evidence>
<feature type="signal peptide" evidence="2">
    <location>
        <begin position="1"/>
        <end position="20"/>
    </location>
</feature>
<name>A0ABT1IYD3_9ACTN</name>
<feature type="region of interest" description="Disordered" evidence="1">
    <location>
        <begin position="252"/>
        <end position="276"/>
    </location>
</feature>
<evidence type="ECO:0000313" key="3">
    <source>
        <dbReference type="EMBL" id="MCP2310165.1"/>
    </source>
</evidence>
<organism evidence="3 4">
    <name type="scientific">Kitasatospora paracochleata</name>
    <dbReference type="NCBI Taxonomy" id="58354"/>
    <lineage>
        <taxon>Bacteria</taxon>
        <taxon>Bacillati</taxon>
        <taxon>Actinomycetota</taxon>
        <taxon>Actinomycetes</taxon>
        <taxon>Kitasatosporales</taxon>
        <taxon>Streptomycetaceae</taxon>
        <taxon>Kitasatospora</taxon>
    </lineage>
</organism>
<evidence type="ECO:0008006" key="5">
    <source>
        <dbReference type="Google" id="ProtNLM"/>
    </source>
</evidence>
<dbReference type="RefSeq" id="WP_253797971.1">
    <property type="nucleotide sequence ID" value="NZ_BAAAUB010000022.1"/>
</dbReference>
<sequence length="307" mass="30403">MRTQAATLAGAVSAALLALATACGTSSGGSGSTPTGAPSSVTTPAAVATVTATVTTTTRAPTATATAPASPAPSAPAVATPAADPAATVRGYYAAINAHDYPTAWALGGRNLDSDYAHFAAGFADTASDAVTVDGVHGGTVDIHLHAVHTDGSTADYAGSYTVSGGVIVRASVRQVGGSSPSAPAVAPGTGSFNPAVTQDTIQSTICVSGWTATVRPPASYTEPLKKAQLAASGRADQDPSHYEEDHIVPLELGGAPRDPANLRPVPQAAADRDDALENSLHADVCAGRTTLADAQQQILQAKAGEG</sequence>
<feature type="chain" id="PRO_5046900303" description="HNH endonuclease" evidence="2">
    <location>
        <begin position="21"/>
        <end position="307"/>
    </location>
</feature>
<proteinExistence type="predicted"/>
<evidence type="ECO:0000256" key="1">
    <source>
        <dbReference type="SAM" id="MobiDB-lite"/>
    </source>
</evidence>
<dbReference type="Proteomes" id="UP001206483">
    <property type="component" value="Unassembled WGS sequence"/>
</dbReference>
<keyword evidence="4" id="KW-1185">Reference proteome</keyword>
<dbReference type="EMBL" id="JAMZDX010000003">
    <property type="protein sequence ID" value="MCP2310165.1"/>
    <property type="molecule type" value="Genomic_DNA"/>
</dbReference>
<dbReference type="PROSITE" id="PS51257">
    <property type="entry name" value="PROKAR_LIPOPROTEIN"/>
    <property type="match status" value="1"/>
</dbReference>
<reference evidence="3 4" key="1">
    <citation type="submission" date="2022-06" db="EMBL/GenBank/DDBJ databases">
        <title>Sequencing the genomes of 1000 actinobacteria strains.</title>
        <authorList>
            <person name="Klenk H.-P."/>
        </authorList>
    </citation>
    <scope>NUCLEOTIDE SEQUENCE [LARGE SCALE GENOMIC DNA]</scope>
    <source>
        <strain evidence="3 4">DSM 41656</strain>
    </source>
</reference>